<dbReference type="RefSeq" id="WP_137262966.1">
    <property type="nucleotide sequence ID" value="NZ_SZQL01000014.1"/>
</dbReference>
<dbReference type="CDD" id="cd00293">
    <property type="entry name" value="USP-like"/>
    <property type="match status" value="1"/>
</dbReference>
<comment type="similarity">
    <text evidence="1">Belongs to the universal stress protein A family.</text>
</comment>
<reference evidence="3 4" key="1">
    <citation type="submission" date="2019-05" db="EMBL/GenBank/DDBJ databases">
        <title>Panacibacter sp. strain 17mud1-8 Genome sequencing and assembly.</title>
        <authorList>
            <person name="Chhetri G."/>
        </authorList>
    </citation>
    <scope>NUCLEOTIDE SEQUENCE [LARGE SCALE GENOMIC DNA]</scope>
    <source>
        <strain evidence="3 4">17mud1-8</strain>
    </source>
</reference>
<protein>
    <submittedName>
        <fullName evidence="3">Universal stress protein</fullName>
    </submittedName>
</protein>
<sequence length="283" mass="32691">MKTMLVPVDFTATSDNAVSYAVEWGKAYDYKRIILLKTLYDSMFDSLIPSVDYVRVNQDYLVKEREEAMQKLRTMCRELIAKVEPDIKVSLAVSELPLLRSILEMIEDEKPELIVAGSDNYSYSSDSFVAGNVIEIAKTSPVRTLIVPAHYQYRPVQQALVPVDFNTVNSLNKLRRYQTTTPQWREKKLLVLNVDPKERYLHPDEEFKNAENALHQYLQNFPHEVYYSNDKNIINGIIDFSRTHDTQLIVALPGKHSFLYSLTHKSISEALYRNAKKPVLILK</sequence>
<accession>A0A4V5UU05</accession>
<evidence type="ECO:0000259" key="2">
    <source>
        <dbReference type="Pfam" id="PF00582"/>
    </source>
</evidence>
<dbReference type="Pfam" id="PF00582">
    <property type="entry name" value="Usp"/>
    <property type="match status" value="1"/>
</dbReference>
<dbReference type="PANTHER" id="PTHR46268:SF6">
    <property type="entry name" value="UNIVERSAL STRESS PROTEIN UP12"/>
    <property type="match status" value="1"/>
</dbReference>
<organism evidence="3 4">
    <name type="scientific">Ilyomonas limi</name>
    <dbReference type="NCBI Taxonomy" id="2575867"/>
    <lineage>
        <taxon>Bacteria</taxon>
        <taxon>Pseudomonadati</taxon>
        <taxon>Bacteroidota</taxon>
        <taxon>Chitinophagia</taxon>
        <taxon>Chitinophagales</taxon>
        <taxon>Chitinophagaceae</taxon>
        <taxon>Ilyomonas</taxon>
    </lineage>
</organism>
<name>A0A4V5UU05_9BACT</name>
<evidence type="ECO:0000256" key="1">
    <source>
        <dbReference type="ARBA" id="ARBA00008791"/>
    </source>
</evidence>
<dbReference type="InterPro" id="IPR014729">
    <property type="entry name" value="Rossmann-like_a/b/a_fold"/>
</dbReference>
<dbReference type="OrthoDB" id="9788959at2"/>
<gene>
    <name evidence="3" type="ORF">FC093_16800</name>
</gene>
<keyword evidence="4" id="KW-1185">Reference proteome</keyword>
<evidence type="ECO:0000313" key="4">
    <source>
        <dbReference type="Proteomes" id="UP000305848"/>
    </source>
</evidence>
<dbReference type="AlphaFoldDB" id="A0A4V5UU05"/>
<feature type="domain" description="UspA" evidence="2">
    <location>
        <begin position="1"/>
        <end position="148"/>
    </location>
</feature>
<dbReference type="PANTHER" id="PTHR46268">
    <property type="entry name" value="STRESS RESPONSE PROTEIN NHAX"/>
    <property type="match status" value="1"/>
</dbReference>
<dbReference type="Proteomes" id="UP000305848">
    <property type="component" value="Unassembled WGS sequence"/>
</dbReference>
<dbReference type="InterPro" id="IPR006016">
    <property type="entry name" value="UspA"/>
</dbReference>
<proteinExistence type="inferred from homology"/>
<evidence type="ECO:0000313" key="3">
    <source>
        <dbReference type="EMBL" id="TKK66693.1"/>
    </source>
</evidence>
<comment type="caution">
    <text evidence="3">The sequence shown here is derived from an EMBL/GenBank/DDBJ whole genome shotgun (WGS) entry which is preliminary data.</text>
</comment>
<dbReference type="Gene3D" id="3.40.50.620">
    <property type="entry name" value="HUPs"/>
    <property type="match status" value="2"/>
</dbReference>
<dbReference type="SUPFAM" id="SSF52402">
    <property type="entry name" value="Adenine nucleotide alpha hydrolases-like"/>
    <property type="match status" value="2"/>
</dbReference>
<dbReference type="EMBL" id="SZQL01000014">
    <property type="protein sequence ID" value="TKK66693.1"/>
    <property type="molecule type" value="Genomic_DNA"/>
</dbReference>